<accession>A0ABT2ULI2</accession>
<comment type="caution">
    <text evidence="2">The sequence shown here is derived from an EMBL/GenBank/DDBJ whole genome shotgun (WGS) entry which is preliminary data.</text>
</comment>
<sequence length="168" mass="19492">MRKSMKYLIAYYMLFVILFFPLCYLYNQIDYFILKTQLKRAVVVLLESNCKERVNVLHVEIKNEWFAGTVWKAETDSLYITKVSGRYADNGVSADLQSLYALESERSICNFNNNDLYFLDRFNNEFIRSNNTMQPLKVNLIGISLITIGLIGGVVIFALIELRSKSSR</sequence>
<dbReference type="Proteomes" id="UP001652445">
    <property type="component" value="Unassembled WGS sequence"/>
</dbReference>
<keyword evidence="1" id="KW-0812">Transmembrane</keyword>
<reference evidence="2 3" key="1">
    <citation type="submission" date="2022-09" db="EMBL/GenBank/DDBJ databases">
        <authorList>
            <person name="Han X.L."/>
            <person name="Wang Q."/>
            <person name="Lu T."/>
        </authorList>
    </citation>
    <scope>NUCLEOTIDE SEQUENCE [LARGE SCALE GENOMIC DNA]</scope>
    <source>
        <strain evidence="2 3">WQ 127069</strain>
    </source>
</reference>
<protein>
    <recommendedName>
        <fullName evidence="4">DUF3592 domain-containing protein</fullName>
    </recommendedName>
</protein>
<feature type="transmembrane region" description="Helical" evidence="1">
    <location>
        <begin position="140"/>
        <end position="160"/>
    </location>
</feature>
<keyword evidence="1" id="KW-0472">Membrane</keyword>
<organism evidence="2 3">
    <name type="scientific">Paenibacillus baimaensis</name>
    <dbReference type="NCBI Taxonomy" id="2982185"/>
    <lineage>
        <taxon>Bacteria</taxon>
        <taxon>Bacillati</taxon>
        <taxon>Bacillota</taxon>
        <taxon>Bacilli</taxon>
        <taxon>Bacillales</taxon>
        <taxon>Paenibacillaceae</taxon>
        <taxon>Paenibacillus</taxon>
    </lineage>
</organism>
<evidence type="ECO:0000313" key="3">
    <source>
        <dbReference type="Proteomes" id="UP001652445"/>
    </source>
</evidence>
<keyword evidence="3" id="KW-1185">Reference proteome</keyword>
<evidence type="ECO:0000313" key="2">
    <source>
        <dbReference type="EMBL" id="MCU6794961.1"/>
    </source>
</evidence>
<keyword evidence="1" id="KW-1133">Transmembrane helix</keyword>
<gene>
    <name evidence="2" type="ORF">OB236_22905</name>
</gene>
<evidence type="ECO:0008006" key="4">
    <source>
        <dbReference type="Google" id="ProtNLM"/>
    </source>
</evidence>
<feature type="transmembrane region" description="Helical" evidence="1">
    <location>
        <begin position="7"/>
        <end position="27"/>
    </location>
</feature>
<dbReference type="EMBL" id="JAOQIO010000089">
    <property type="protein sequence ID" value="MCU6794961.1"/>
    <property type="molecule type" value="Genomic_DNA"/>
</dbReference>
<evidence type="ECO:0000256" key="1">
    <source>
        <dbReference type="SAM" id="Phobius"/>
    </source>
</evidence>
<proteinExistence type="predicted"/>
<dbReference type="RefSeq" id="WP_262686022.1">
    <property type="nucleotide sequence ID" value="NZ_JAOQIO010000089.1"/>
</dbReference>
<name>A0ABT2ULI2_9BACL</name>